<feature type="region of interest" description="Disordered" evidence="2">
    <location>
        <begin position="1"/>
        <end position="33"/>
    </location>
</feature>
<feature type="coiled-coil region" evidence="1">
    <location>
        <begin position="59"/>
        <end position="86"/>
    </location>
</feature>
<protein>
    <submittedName>
        <fullName evidence="3">Uncharacterized protein</fullName>
    </submittedName>
</protein>
<name>A0ABR9FIA7_9GAMM</name>
<keyword evidence="1" id="KW-0175">Coiled coil</keyword>
<accession>A0ABR9FIA7</accession>
<organism evidence="3 4">
    <name type="scientific">Pseudoalteromonas prydzensis</name>
    <dbReference type="NCBI Taxonomy" id="182141"/>
    <lineage>
        <taxon>Bacteria</taxon>
        <taxon>Pseudomonadati</taxon>
        <taxon>Pseudomonadota</taxon>
        <taxon>Gammaproteobacteria</taxon>
        <taxon>Alteromonadales</taxon>
        <taxon>Pseudoalteromonadaceae</taxon>
        <taxon>Pseudoalteromonas</taxon>
    </lineage>
</organism>
<dbReference type="Proteomes" id="UP000707245">
    <property type="component" value="Unassembled WGS sequence"/>
</dbReference>
<gene>
    <name evidence="3" type="ORF">EI167_03645</name>
</gene>
<dbReference type="RefSeq" id="WP_192540747.1">
    <property type="nucleotide sequence ID" value="NZ_JBQDLW010000001.1"/>
</dbReference>
<proteinExistence type="predicted"/>
<evidence type="ECO:0000313" key="3">
    <source>
        <dbReference type="EMBL" id="MBE0456559.1"/>
    </source>
</evidence>
<evidence type="ECO:0000256" key="1">
    <source>
        <dbReference type="SAM" id="Coils"/>
    </source>
</evidence>
<comment type="caution">
    <text evidence="3">The sequence shown here is derived from an EMBL/GenBank/DDBJ whole genome shotgun (WGS) entry which is preliminary data.</text>
</comment>
<sequence length="173" mass="20133">MKISPAINLPKAEGFQTNSDKRLQQQQSQDDEPKYTLSEFLDAKAQQYSDEDASFAGQYENLEKVYDDLEQKINVLQEQISKLKQNPIQRHLQLESGTAEVVKPEQSKVQQSLNIQPEHTGVKRYRESLQQEQVDILLHQLNELQSKQAEVKQQMMDMVITELKKRGNEEYKL</sequence>
<keyword evidence="4" id="KW-1185">Reference proteome</keyword>
<evidence type="ECO:0000256" key="2">
    <source>
        <dbReference type="SAM" id="MobiDB-lite"/>
    </source>
</evidence>
<dbReference type="EMBL" id="RRZA01000007">
    <property type="protein sequence ID" value="MBE0456559.1"/>
    <property type="molecule type" value="Genomic_DNA"/>
</dbReference>
<evidence type="ECO:0000313" key="4">
    <source>
        <dbReference type="Proteomes" id="UP000707245"/>
    </source>
</evidence>
<reference evidence="3 4" key="1">
    <citation type="submission" date="2020-07" db="EMBL/GenBank/DDBJ databases">
        <title>Halophilic bacteria isolated from french cheeses.</title>
        <authorList>
            <person name="Kothe C.I."/>
            <person name="Farah-Kraiem B."/>
            <person name="Renault P."/>
            <person name="Dridi B."/>
        </authorList>
    </citation>
    <scope>NUCLEOTIDE SEQUENCE [LARGE SCALE GENOMIC DNA]</scope>
    <source>
        <strain evidence="3 4">FME14</strain>
    </source>
</reference>